<keyword evidence="2" id="KW-1185">Reference proteome</keyword>
<dbReference type="Pfam" id="PF07315">
    <property type="entry name" value="DUF1462"/>
    <property type="match status" value="1"/>
</dbReference>
<organism evidence="1 2">
    <name type="scientific">Oceanobacillus neutriphilus</name>
    <dbReference type="NCBI Taxonomy" id="531815"/>
    <lineage>
        <taxon>Bacteria</taxon>
        <taxon>Bacillati</taxon>
        <taxon>Bacillota</taxon>
        <taxon>Bacilli</taxon>
        <taxon>Bacillales</taxon>
        <taxon>Bacillaceae</taxon>
        <taxon>Oceanobacillus</taxon>
    </lineage>
</organism>
<accession>A0ABQ2NYV5</accession>
<gene>
    <name evidence="1" type="ORF">GCM10011346_35770</name>
</gene>
<dbReference type="EMBL" id="BMLW01000011">
    <property type="protein sequence ID" value="GGP13908.1"/>
    <property type="molecule type" value="Genomic_DNA"/>
</dbReference>
<evidence type="ECO:0000313" key="1">
    <source>
        <dbReference type="EMBL" id="GGP13908.1"/>
    </source>
</evidence>
<name>A0ABQ2NYV5_9BACI</name>
<dbReference type="PIRSF" id="PIRSF010603">
    <property type="entry name" value="UCP010603"/>
    <property type="match status" value="1"/>
</dbReference>
<dbReference type="Gene3D" id="3.40.30.30">
    <property type="entry name" value="Hypothetical protein sa0798"/>
    <property type="match status" value="1"/>
</dbReference>
<dbReference type="Proteomes" id="UP000641206">
    <property type="component" value="Unassembled WGS sequence"/>
</dbReference>
<evidence type="ECO:0000313" key="2">
    <source>
        <dbReference type="Proteomes" id="UP000641206"/>
    </source>
</evidence>
<dbReference type="SUPFAM" id="SSF52833">
    <property type="entry name" value="Thioredoxin-like"/>
    <property type="match status" value="1"/>
</dbReference>
<dbReference type="InterPro" id="IPR009190">
    <property type="entry name" value="DUF1462"/>
</dbReference>
<dbReference type="InterPro" id="IPR038218">
    <property type="entry name" value="YuzD-like_sp"/>
</dbReference>
<sequence>MSAITITVYGSEQICASCVGAPGSKDTYEWLQAAIGRKYASDGVQYNYIDINKPQSDSIHQAYVEKIIEEDLFYPIIWVNDKMVAEGIPTLKPIYQVLDQLGLETKEG</sequence>
<proteinExistence type="predicted"/>
<dbReference type="InterPro" id="IPR036249">
    <property type="entry name" value="Thioredoxin-like_sf"/>
</dbReference>
<comment type="caution">
    <text evidence="1">The sequence shown here is derived from an EMBL/GenBank/DDBJ whole genome shotgun (WGS) entry which is preliminary data.</text>
</comment>
<reference evidence="2" key="1">
    <citation type="journal article" date="2019" name="Int. J. Syst. Evol. Microbiol.">
        <title>The Global Catalogue of Microorganisms (GCM) 10K type strain sequencing project: providing services to taxonomists for standard genome sequencing and annotation.</title>
        <authorList>
            <consortium name="The Broad Institute Genomics Platform"/>
            <consortium name="The Broad Institute Genome Sequencing Center for Infectious Disease"/>
            <person name="Wu L."/>
            <person name="Ma J."/>
        </authorList>
    </citation>
    <scope>NUCLEOTIDE SEQUENCE [LARGE SCALE GENOMIC DNA]</scope>
    <source>
        <strain evidence="2">CGMCC 1.7693</strain>
    </source>
</reference>
<dbReference type="RefSeq" id="WP_188735762.1">
    <property type="nucleotide sequence ID" value="NZ_BMLW01000011.1"/>
</dbReference>
<protein>
    <submittedName>
        <fullName evidence="1">Disulfide oxidoreductase</fullName>
    </submittedName>
</protein>